<name>A0ABN8EHX3_9GAMM</name>
<dbReference type="PRINTS" id="PR00081">
    <property type="entry name" value="GDHRDH"/>
</dbReference>
<dbReference type="PROSITE" id="PS00061">
    <property type="entry name" value="ADH_SHORT"/>
    <property type="match status" value="1"/>
</dbReference>
<comment type="similarity">
    <text evidence="1">Belongs to the short-chain dehydrogenases/reductases (SDR) family.</text>
</comment>
<dbReference type="EC" id="1.-.-.-" evidence="2"/>
<dbReference type="Pfam" id="PF13561">
    <property type="entry name" value="adh_short_C2"/>
    <property type="match status" value="1"/>
</dbReference>
<gene>
    <name evidence="2" type="primary">fabG2_2</name>
    <name evidence="2" type="ORF">SIN8267_02085</name>
</gene>
<comment type="caution">
    <text evidence="2">The sequence shown here is derived from an EMBL/GenBank/DDBJ whole genome shotgun (WGS) entry which is preliminary data.</text>
</comment>
<sequence length="264" mass="27235">MLKNKRVIITGAGRGIGYTIAQHFIELGAKVAIIDVDETLLAESKSALKCAGYVADVADEEQISLAIEQAAADLGGLDCLINNAGTGALAPLDQYSGEQFDHIIRVNLHGTFFATKAAIKLLQSSATETLCSSIINITSQAGERPTFGEAPYCAAKAGVTALTKSTALEYGPAIRCNAISPGFINSPMTEGIVNSDLIKPLLQSAPSARVGTMIELAQAAAFLASEQSSYMTGQTLAIDGGTTLPQAGVNDITKGLTIMLAGGG</sequence>
<dbReference type="InterPro" id="IPR020904">
    <property type="entry name" value="Sc_DH/Rdtase_CS"/>
</dbReference>
<dbReference type="EMBL" id="CAKLPX010000002">
    <property type="protein sequence ID" value="CAH0991970.1"/>
    <property type="molecule type" value="Genomic_DNA"/>
</dbReference>
<dbReference type="Gene3D" id="3.40.50.720">
    <property type="entry name" value="NAD(P)-binding Rossmann-like Domain"/>
    <property type="match status" value="1"/>
</dbReference>
<dbReference type="SUPFAM" id="SSF51735">
    <property type="entry name" value="NAD(P)-binding Rossmann-fold domains"/>
    <property type="match status" value="1"/>
</dbReference>
<accession>A0ABN8EHX3</accession>
<evidence type="ECO:0000256" key="1">
    <source>
        <dbReference type="ARBA" id="ARBA00006484"/>
    </source>
</evidence>
<dbReference type="RefSeq" id="WP_237444669.1">
    <property type="nucleotide sequence ID" value="NZ_CAKLPX010000002.1"/>
</dbReference>
<dbReference type="PANTHER" id="PTHR42760">
    <property type="entry name" value="SHORT-CHAIN DEHYDROGENASES/REDUCTASES FAMILY MEMBER"/>
    <property type="match status" value="1"/>
</dbReference>
<dbReference type="InterPro" id="IPR036291">
    <property type="entry name" value="NAD(P)-bd_dom_sf"/>
</dbReference>
<dbReference type="PRINTS" id="PR00080">
    <property type="entry name" value="SDRFAMILY"/>
</dbReference>
<organism evidence="2 3">
    <name type="scientific">Sinobacterium norvegicum</name>
    <dbReference type="NCBI Taxonomy" id="1641715"/>
    <lineage>
        <taxon>Bacteria</taxon>
        <taxon>Pseudomonadati</taxon>
        <taxon>Pseudomonadota</taxon>
        <taxon>Gammaproteobacteria</taxon>
        <taxon>Cellvibrionales</taxon>
        <taxon>Spongiibacteraceae</taxon>
        <taxon>Sinobacterium</taxon>
    </lineage>
</organism>
<dbReference type="InterPro" id="IPR002347">
    <property type="entry name" value="SDR_fam"/>
</dbReference>
<dbReference type="CDD" id="cd05233">
    <property type="entry name" value="SDR_c"/>
    <property type="match status" value="1"/>
</dbReference>
<protein>
    <submittedName>
        <fullName evidence="2">Oxidoreductase</fullName>
        <ecNumber evidence="2">1.-.-.-</ecNumber>
    </submittedName>
</protein>
<evidence type="ECO:0000313" key="2">
    <source>
        <dbReference type="EMBL" id="CAH0991970.1"/>
    </source>
</evidence>
<proteinExistence type="inferred from homology"/>
<keyword evidence="3" id="KW-1185">Reference proteome</keyword>
<evidence type="ECO:0000313" key="3">
    <source>
        <dbReference type="Proteomes" id="UP000838100"/>
    </source>
</evidence>
<dbReference type="Proteomes" id="UP000838100">
    <property type="component" value="Unassembled WGS sequence"/>
</dbReference>
<dbReference type="GO" id="GO:0016491">
    <property type="term" value="F:oxidoreductase activity"/>
    <property type="evidence" value="ECO:0007669"/>
    <property type="project" value="UniProtKB-KW"/>
</dbReference>
<reference evidence="2" key="1">
    <citation type="submission" date="2021-12" db="EMBL/GenBank/DDBJ databases">
        <authorList>
            <person name="Rodrigo-Torres L."/>
            <person name="Arahal R. D."/>
            <person name="Lucena T."/>
        </authorList>
    </citation>
    <scope>NUCLEOTIDE SEQUENCE</scope>
    <source>
        <strain evidence="2">CECT 8267</strain>
    </source>
</reference>
<keyword evidence="2" id="KW-0560">Oxidoreductase</keyword>